<organism evidence="1 2">
    <name type="scientific">Rhizopogon vesiculosus</name>
    <dbReference type="NCBI Taxonomy" id="180088"/>
    <lineage>
        <taxon>Eukaryota</taxon>
        <taxon>Fungi</taxon>
        <taxon>Dikarya</taxon>
        <taxon>Basidiomycota</taxon>
        <taxon>Agaricomycotina</taxon>
        <taxon>Agaricomycetes</taxon>
        <taxon>Agaricomycetidae</taxon>
        <taxon>Boletales</taxon>
        <taxon>Suillineae</taxon>
        <taxon>Rhizopogonaceae</taxon>
        <taxon>Rhizopogon</taxon>
    </lineage>
</organism>
<keyword evidence="2" id="KW-1185">Reference proteome</keyword>
<proteinExistence type="predicted"/>
<dbReference type="AlphaFoldDB" id="A0A1J8Q3W0"/>
<protein>
    <submittedName>
        <fullName evidence="1">Uncharacterized protein</fullName>
    </submittedName>
</protein>
<name>A0A1J8Q3W0_9AGAM</name>
<dbReference type="Proteomes" id="UP000183567">
    <property type="component" value="Unassembled WGS sequence"/>
</dbReference>
<sequence>MALHRCTRHITLLRFHRQLPCDDLVRRYLWCRALSSI</sequence>
<comment type="caution">
    <text evidence="1">The sequence shown here is derived from an EMBL/GenBank/DDBJ whole genome shotgun (WGS) entry which is preliminary data.</text>
</comment>
<evidence type="ECO:0000313" key="2">
    <source>
        <dbReference type="Proteomes" id="UP000183567"/>
    </source>
</evidence>
<gene>
    <name evidence="1" type="ORF">AZE42_11769</name>
</gene>
<reference evidence="1 2" key="1">
    <citation type="submission" date="2016-03" db="EMBL/GenBank/DDBJ databases">
        <title>Comparative genomics of the ectomycorrhizal sister species Rhizopogon vinicolor and Rhizopogon vesiculosus (Basidiomycota: Boletales) reveals a divergence of the mating type B locus.</title>
        <authorList>
            <person name="Mujic A.B."/>
            <person name="Kuo A."/>
            <person name="Tritt A."/>
            <person name="Lipzen A."/>
            <person name="Chen C."/>
            <person name="Johnson J."/>
            <person name="Sharma A."/>
            <person name="Barry K."/>
            <person name="Grigoriev I.V."/>
            <person name="Spatafora J.W."/>
        </authorList>
    </citation>
    <scope>NUCLEOTIDE SEQUENCE [LARGE SCALE GENOMIC DNA]</scope>
    <source>
        <strain evidence="1 2">AM-OR11-056</strain>
    </source>
</reference>
<dbReference type="EMBL" id="LVVM01003180">
    <property type="protein sequence ID" value="OJA15367.1"/>
    <property type="molecule type" value="Genomic_DNA"/>
</dbReference>
<evidence type="ECO:0000313" key="1">
    <source>
        <dbReference type="EMBL" id="OJA15367.1"/>
    </source>
</evidence>
<accession>A0A1J8Q3W0</accession>
<feature type="non-terminal residue" evidence="1">
    <location>
        <position position="37"/>
    </location>
</feature>